<name>A0AAD7B0P0_9AGAR</name>
<proteinExistence type="predicted"/>
<comment type="caution">
    <text evidence="1">The sequence shown here is derived from an EMBL/GenBank/DDBJ whole genome shotgun (WGS) entry which is preliminary data.</text>
</comment>
<sequence>MSRRLEDATSLFLRSKIPWFLDSYRRGSDRTQETCACAALFFFALASYMCQDITLNVLLLEFDQVATTGRNAFVHLINLSERVATKAHAACAEYLSLRRKMCRESPESVFPVQITRLLVAFSGCLQQMSDAAAEIEKQWKATTDGLRAAIESYCIRPSLVSIFSWVDSRNAVRLGLPDLINALPEAMQKSTEGLAKFLAAYADLEGALNRIEETRLSASEALPSESDIGTTLFGLIHLDTAVMRYRACLPLANWWAADRPTMNDPMTGSTPFRKLLRAAELDFLLKYFGMRYPSWLSSYRYDSRSVRSG</sequence>
<evidence type="ECO:0000313" key="2">
    <source>
        <dbReference type="Proteomes" id="UP001221142"/>
    </source>
</evidence>
<organism evidence="1 2">
    <name type="scientific">Roridomyces roridus</name>
    <dbReference type="NCBI Taxonomy" id="1738132"/>
    <lineage>
        <taxon>Eukaryota</taxon>
        <taxon>Fungi</taxon>
        <taxon>Dikarya</taxon>
        <taxon>Basidiomycota</taxon>
        <taxon>Agaricomycotina</taxon>
        <taxon>Agaricomycetes</taxon>
        <taxon>Agaricomycetidae</taxon>
        <taxon>Agaricales</taxon>
        <taxon>Marasmiineae</taxon>
        <taxon>Mycenaceae</taxon>
        <taxon>Roridomyces</taxon>
    </lineage>
</organism>
<keyword evidence="2" id="KW-1185">Reference proteome</keyword>
<dbReference type="EMBL" id="JARKIF010000054">
    <property type="protein sequence ID" value="KAJ7606885.1"/>
    <property type="molecule type" value="Genomic_DNA"/>
</dbReference>
<gene>
    <name evidence="1" type="ORF">FB45DRAFT_949395</name>
</gene>
<dbReference type="AlphaFoldDB" id="A0AAD7B0P0"/>
<reference evidence="1" key="1">
    <citation type="submission" date="2023-03" db="EMBL/GenBank/DDBJ databases">
        <title>Massive genome expansion in bonnet fungi (Mycena s.s.) driven by repeated elements and novel gene families across ecological guilds.</title>
        <authorList>
            <consortium name="Lawrence Berkeley National Laboratory"/>
            <person name="Harder C.B."/>
            <person name="Miyauchi S."/>
            <person name="Viragh M."/>
            <person name="Kuo A."/>
            <person name="Thoen E."/>
            <person name="Andreopoulos B."/>
            <person name="Lu D."/>
            <person name="Skrede I."/>
            <person name="Drula E."/>
            <person name="Henrissat B."/>
            <person name="Morin E."/>
            <person name="Kohler A."/>
            <person name="Barry K."/>
            <person name="LaButti K."/>
            <person name="Morin E."/>
            <person name="Salamov A."/>
            <person name="Lipzen A."/>
            <person name="Mereny Z."/>
            <person name="Hegedus B."/>
            <person name="Baldrian P."/>
            <person name="Stursova M."/>
            <person name="Weitz H."/>
            <person name="Taylor A."/>
            <person name="Grigoriev I.V."/>
            <person name="Nagy L.G."/>
            <person name="Martin F."/>
            <person name="Kauserud H."/>
        </authorList>
    </citation>
    <scope>NUCLEOTIDE SEQUENCE</scope>
    <source>
        <strain evidence="1">9284</strain>
    </source>
</reference>
<evidence type="ECO:0000313" key="1">
    <source>
        <dbReference type="EMBL" id="KAJ7606885.1"/>
    </source>
</evidence>
<accession>A0AAD7B0P0</accession>
<dbReference type="Proteomes" id="UP001221142">
    <property type="component" value="Unassembled WGS sequence"/>
</dbReference>
<protein>
    <submittedName>
        <fullName evidence="1">Uncharacterized protein</fullName>
    </submittedName>
</protein>